<dbReference type="InterPro" id="IPR022742">
    <property type="entry name" value="Hydrolase_4"/>
</dbReference>
<proteinExistence type="predicted"/>
<keyword evidence="3" id="KW-1185">Reference proteome</keyword>
<dbReference type="OrthoDB" id="9806902at2"/>
<organism evidence="2 3">
    <name type="scientific">Tepidibacillus decaturensis</name>
    <dbReference type="NCBI Taxonomy" id="1413211"/>
    <lineage>
        <taxon>Bacteria</taxon>
        <taxon>Bacillati</taxon>
        <taxon>Bacillota</taxon>
        <taxon>Bacilli</taxon>
        <taxon>Bacillales</taxon>
        <taxon>Bacillaceae</taxon>
        <taxon>Tepidibacillus</taxon>
    </lineage>
</organism>
<evidence type="ECO:0000313" key="3">
    <source>
        <dbReference type="Proteomes" id="UP000070352"/>
    </source>
</evidence>
<evidence type="ECO:0000313" key="2">
    <source>
        <dbReference type="EMBL" id="KXG44169.1"/>
    </source>
</evidence>
<name>A0A135L5G0_9BACI</name>
<accession>A0A135L5G0</accession>
<dbReference type="Proteomes" id="UP000070352">
    <property type="component" value="Unassembled WGS sequence"/>
</dbReference>
<dbReference type="SUPFAM" id="SSF53474">
    <property type="entry name" value="alpha/beta-Hydrolases"/>
    <property type="match status" value="1"/>
</dbReference>
<dbReference type="AlphaFoldDB" id="A0A135L5G0"/>
<comment type="caution">
    <text evidence="2">The sequence shown here is derived from an EMBL/GenBank/DDBJ whole genome shotgun (WGS) entry which is preliminary data.</text>
</comment>
<dbReference type="InterPro" id="IPR051044">
    <property type="entry name" value="MAG_DAG_Lipase"/>
</dbReference>
<sequence length="285" mass="32546">MKFQSYDTYYLGAQRTKLYLRYWIPDQPKALVILVHGAGEHSGAFSHVAMKALLNQIAFIAPDLRGFGQSEGPRGHVSRFTEYLEDLDILIKLVKIDFQKTPLFLLGHSLGGLIAIRYVQEYSNHINGIILSSPAIALKKPLPKSINVLIELFSWLTPDLTVNPFRWYIHLKKISWLDPILPKGSMQMLNDPLANKLYTPRWLTELLHHGNHAMVKVANITQPTFCLCGKKDPIIDPKMIKSFVDAIPLQDKAYAEIIDGGHCPLYEPYQDQAINLIFRWVDHYL</sequence>
<dbReference type="InterPro" id="IPR029058">
    <property type="entry name" value="AB_hydrolase_fold"/>
</dbReference>
<dbReference type="InterPro" id="IPR000073">
    <property type="entry name" value="AB_hydrolase_1"/>
</dbReference>
<gene>
    <name evidence="2" type="ORF">U473_09270</name>
</gene>
<dbReference type="STRING" id="1413211.U473_09270"/>
<feature type="domain" description="Serine aminopeptidase S33" evidence="1">
    <location>
        <begin position="27"/>
        <end position="268"/>
    </location>
</feature>
<dbReference type="EMBL" id="LSKU01000001">
    <property type="protein sequence ID" value="KXG44169.1"/>
    <property type="molecule type" value="Genomic_DNA"/>
</dbReference>
<reference evidence="2 3" key="1">
    <citation type="submission" date="2016-02" db="EMBL/GenBank/DDBJ databases">
        <title>Draft Genome for Tepidibacillus decaturensis nov. sp. Strain Z9, an Anaerobic, Moderately Thermophilic and Heterotrophic Bacterium from Deep Subsurface of the Illinois Basin, USA.</title>
        <authorList>
            <person name="Dong Y."/>
            <person name="Chang J.Y."/>
            <person name="Sanford R."/>
            <person name="Fouke B.W."/>
        </authorList>
    </citation>
    <scope>NUCLEOTIDE SEQUENCE [LARGE SCALE GENOMIC DNA]</scope>
    <source>
        <strain evidence="2 3">Z9</strain>
    </source>
</reference>
<protein>
    <recommendedName>
        <fullName evidence="1">Serine aminopeptidase S33 domain-containing protein</fullName>
    </recommendedName>
</protein>
<dbReference type="PANTHER" id="PTHR11614">
    <property type="entry name" value="PHOSPHOLIPASE-RELATED"/>
    <property type="match status" value="1"/>
</dbReference>
<dbReference type="RefSeq" id="WP_068725557.1">
    <property type="nucleotide sequence ID" value="NZ_LSKU01000001.1"/>
</dbReference>
<evidence type="ECO:0000259" key="1">
    <source>
        <dbReference type="Pfam" id="PF12146"/>
    </source>
</evidence>
<dbReference type="PRINTS" id="PR00111">
    <property type="entry name" value="ABHYDROLASE"/>
</dbReference>
<dbReference type="Gene3D" id="3.40.50.1820">
    <property type="entry name" value="alpha/beta hydrolase"/>
    <property type="match status" value="1"/>
</dbReference>
<dbReference type="Pfam" id="PF12146">
    <property type="entry name" value="Hydrolase_4"/>
    <property type="match status" value="1"/>
</dbReference>